<dbReference type="EMBL" id="FXAN01000014">
    <property type="protein sequence ID" value="SMF98244.1"/>
    <property type="molecule type" value="Genomic_DNA"/>
</dbReference>
<proteinExistence type="predicted"/>
<evidence type="ECO:0000313" key="1">
    <source>
        <dbReference type="EMBL" id="SMF98244.1"/>
    </source>
</evidence>
<evidence type="ECO:0000313" key="2">
    <source>
        <dbReference type="Proteomes" id="UP000198460"/>
    </source>
</evidence>
<name>A0A238GZ58_9BURK</name>
<organism evidence="1 2">
    <name type="scientific">Burkholderia singularis</name>
    <dbReference type="NCBI Taxonomy" id="1503053"/>
    <lineage>
        <taxon>Bacteria</taxon>
        <taxon>Pseudomonadati</taxon>
        <taxon>Pseudomonadota</taxon>
        <taxon>Betaproteobacteria</taxon>
        <taxon>Burkholderiales</taxon>
        <taxon>Burkholderiaceae</taxon>
        <taxon>Burkholderia</taxon>
        <taxon>pseudomallei group</taxon>
    </lineage>
</organism>
<reference evidence="1 2" key="1">
    <citation type="submission" date="2017-04" db="EMBL/GenBank/DDBJ databases">
        <authorList>
            <person name="Afonso C.L."/>
            <person name="Miller P.J."/>
            <person name="Scott M.A."/>
            <person name="Spackman E."/>
            <person name="Goraichik I."/>
            <person name="Dimitrov K.M."/>
            <person name="Suarez D.L."/>
            <person name="Swayne D.E."/>
        </authorList>
    </citation>
    <scope>NUCLEOTIDE SEQUENCE [LARGE SCALE GENOMIC DNA]</scope>
    <source>
        <strain evidence="1">LMG 28154</strain>
    </source>
</reference>
<sequence length="37" mass="3822">MCRCDGVAPRVAAECGASPGLYRAVPDLAAASVECRR</sequence>
<accession>A0A238GZ58</accession>
<gene>
    <name evidence="1" type="ORF">BSIN_1536</name>
</gene>
<dbReference type="AlphaFoldDB" id="A0A238GZ58"/>
<protein>
    <submittedName>
        <fullName evidence="1">Uncharacterized protein</fullName>
    </submittedName>
</protein>
<dbReference type="Proteomes" id="UP000198460">
    <property type="component" value="Unassembled WGS sequence"/>
</dbReference>